<feature type="compositionally biased region" description="Low complexity" evidence="1">
    <location>
        <begin position="11"/>
        <end position="25"/>
    </location>
</feature>
<sequence length="76" mass="8090">MRTPTPIKTEGSGSAQKKAKGGATAPTVIDISDSDGENLGRNEVAVKREANTVVVKTETTGNTIPYDYDSEDGYRE</sequence>
<dbReference type="EMBL" id="SAEB01000003">
    <property type="protein sequence ID" value="RVD88458.1"/>
    <property type="molecule type" value="Genomic_DNA"/>
</dbReference>
<dbReference type="Proteomes" id="UP000283090">
    <property type="component" value="Unassembled WGS sequence"/>
</dbReference>
<proteinExistence type="predicted"/>
<dbReference type="VEuPathDB" id="FungiDB:DFL_002643"/>
<name>A0A437ABG3_ARTFL</name>
<accession>A0A437ABG3</accession>
<dbReference type="GeneID" id="93584954"/>
<protein>
    <submittedName>
        <fullName evidence="2">Uncharacterized protein</fullName>
    </submittedName>
</protein>
<dbReference type="OrthoDB" id="4828117at2759"/>
<evidence type="ECO:0000313" key="2">
    <source>
        <dbReference type="EMBL" id="RVD88458.1"/>
    </source>
</evidence>
<feature type="region of interest" description="Disordered" evidence="1">
    <location>
        <begin position="1"/>
        <end position="38"/>
    </location>
</feature>
<comment type="caution">
    <text evidence="2">The sequence shown here is derived from an EMBL/GenBank/DDBJ whole genome shotgun (WGS) entry which is preliminary data.</text>
</comment>
<organism evidence="2 3">
    <name type="scientific">Arthrobotrys flagrans</name>
    <name type="common">Nematode-trapping fungus</name>
    <name type="synonym">Trichothecium flagrans</name>
    <dbReference type="NCBI Taxonomy" id="97331"/>
    <lineage>
        <taxon>Eukaryota</taxon>
        <taxon>Fungi</taxon>
        <taxon>Dikarya</taxon>
        <taxon>Ascomycota</taxon>
        <taxon>Pezizomycotina</taxon>
        <taxon>Orbiliomycetes</taxon>
        <taxon>Orbiliales</taxon>
        <taxon>Orbiliaceae</taxon>
        <taxon>Arthrobotrys</taxon>
    </lineage>
</organism>
<reference evidence="2 3" key="1">
    <citation type="submission" date="2019-01" db="EMBL/GenBank/DDBJ databases">
        <title>Intercellular communication is required for trap formation in the nematode-trapping fungus Duddingtonia flagrans.</title>
        <authorList>
            <person name="Youssar L."/>
            <person name="Wernet V."/>
            <person name="Hensel N."/>
            <person name="Hildebrandt H.-G."/>
            <person name="Fischer R."/>
        </authorList>
    </citation>
    <scope>NUCLEOTIDE SEQUENCE [LARGE SCALE GENOMIC DNA]</scope>
    <source>
        <strain evidence="2 3">CBS H-5679</strain>
    </source>
</reference>
<evidence type="ECO:0000256" key="1">
    <source>
        <dbReference type="SAM" id="MobiDB-lite"/>
    </source>
</evidence>
<evidence type="ECO:0000313" key="3">
    <source>
        <dbReference type="Proteomes" id="UP000283090"/>
    </source>
</evidence>
<keyword evidence="3" id="KW-1185">Reference proteome</keyword>
<gene>
    <name evidence="2" type="ORF">DFL_002643</name>
</gene>
<dbReference type="AlphaFoldDB" id="A0A437ABG3"/>
<dbReference type="RefSeq" id="XP_067494002.1">
    <property type="nucleotide sequence ID" value="XM_067631459.1"/>
</dbReference>